<sequence>MVDDNHNVINLVSNPNKIALGVYGIAIVLISLMVLIILKIRKRIRISKESNEKQAL</sequence>
<evidence type="ECO:0000256" key="1">
    <source>
        <dbReference type="SAM" id="Phobius"/>
    </source>
</evidence>
<keyword evidence="1" id="KW-1133">Transmembrane helix</keyword>
<keyword evidence="3" id="KW-1185">Reference proteome</keyword>
<accession>A0A1H0TKQ8</accession>
<dbReference type="Proteomes" id="UP000198597">
    <property type="component" value="Unassembled WGS sequence"/>
</dbReference>
<keyword evidence="1" id="KW-0472">Membrane</keyword>
<gene>
    <name evidence="2" type="ORF">SAMN04488529_10796</name>
</gene>
<proteinExistence type="predicted"/>
<feature type="transmembrane region" description="Helical" evidence="1">
    <location>
        <begin position="20"/>
        <end position="38"/>
    </location>
</feature>
<evidence type="ECO:0000313" key="2">
    <source>
        <dbReference type="EMBL" id="SDP54431.1"/>
    </source>
</evidence>
<dbReference type="RefSeq" id="WP_216109755.1">
    <property type="nucleotide sequence ID" value="NZ_JAHLDZ010000005.1"/>
</dbReference>
<protein>
    <submittedName>
        <fullName evidence="2">Uncharacterized protein</fullName>
    </submittedName>
</protein>
<reference evidence="2 3" key="1">
    <citation type="submission" date="2016-10" db="EMBL/GenBank/DDBJ databases">
        <authorList>
            <person name="de Groot N.N."/>
        </authorList>
    </citation>
    <scope>NUCLEOTIDE SEQUENCE [LARGE SCALE GENOMIC DNA]</scope>
    <source>
        <strain evidence="2 3">DSM 12272</strain>
    </source>
</reference>
<organism evidence="2 3">
    <name type="scientific">Clostridium gasigenes</name>
    <dbReference type="NCBI Taxonomy" id="94869"/>
    <lineage>
        <taxon>Bacteria</taxon>
        <taxon>Bacillati</taxon>
        <taxon>Bacillota</taxon>
        <taxon>Clostridia</taxon>
        <taxon>Eubacteriales</taxon>
        <taxon>Clostridiaceae</taxon>
        <taxon>Clostridium</taxon>
    </lineage>
</organism>
<name>A0A1H0TKQ8_9CLOT</name>
<evidence type="ECO:0000313" key="3">
    <source>
        <dbReference type="Proteomes" id="UP000198597"/>
    </source>
</evidence>
<dbReference type="AlphaFoldDB" id="A0A1H0TKQ8"/>
<dbReference type="EMBL" id="FNJM01000007">
    <property type="protein sequence ID" value="SDP54431.1"/>
    <property type="molecule type" value="Genomic_DNA"/>
</dbReference>
<keyword evidence="1" id="KW-0812">Transmembrane</keyword>